<accession>A0ACC2U4X6</accession>
<dbReference type="Proteomes" id="UP001165960">
    <property type="component" value="Unassembled WGS sequence"/>
</dbReference>
<evidence type="ECO:0000313" key="1">
    <source>
        <dbReference type="EMBL" id="KAJ9081807.1"/>
    </source>
</evidence>
<reference evidence="1" key="1">
    <citation type="submission" date="2022-04" db="EMBL/GenBank/DDBJ databases">
        <title>Genome of the entomopathogenic fungus Entomophthora muscae.</title>
        <authorList>
            <person name="Elya C."/>
            <person name="Lovett B.R."/>
            <person name="Lee E."/>
            <person name="Macias A.M."/>
            <person name="Hajek A.E."/>
            <person name="De Bivort B.L."/>
            <person name="Kasson M.T."/>
            <person name="De Fine Licht H.H."/>
            <person name="Stajich J.E."/>
        </authorList>
    </citation>
    <scope>NUCLEOTIDE SEQUENCE</scope>
    <source>
        <strain evidence="1">Berkeley</strain>
    </source>
</reference>
<name>A0ACC2U4X6_9FUNG</name>
<organism evidence="1 2">
    <name type="scientific">Entomophthora muscae</name>
    <dbReference type="NCBI Taxonomy" id="34485"/>
    <lineage>
        <taxon>Eukaryota</taxon>
        <taxon>Fungi</taxon>
        <taxon>Fungi incertae sedis</taxon>
        <taxon>Zoopagomycota</taxon>
        <taxon>Entomophthoromycotina</taxon>
        <taxon>Entomophthoromycetes</taxon>
        <taxon>Entomophthorales</taxon>
        <taxon>Entomophthoraceae</taxon>
        <taxon>Entomophthora</taxon>
    </lineage>
</organism>
<keyword evidence="2" id="KW-1185">Reference proteome</keyword>
<proteinExistence type="predicted"/>
<gene>
    <name evidence="1" type="ORF">DSO57_1010916</name>
</gene>
<sequence length="254" mass="29215">MLFFFLSSASGFSILEMRLQEARIHTPKYNFIPSQSLFLKEPAGFASRGWVTPGEYPQEDEMSCWINAKSHGNYTVETQRRFCVSHTDGTDFIETCYTHIMSTFWWGESIRLSDMYLCVGDICYFSLISNPISVEKKGTALKHLVKVPCPPKPWRMYSQLTSPINLEGQVREGMYGFFWYKPIYWATRYHVHRTVISALNTTSSGNILAVMYPVSKADNLEGLCGFHTGPLGPDLEFQQPDFFEFYPKVDEILE</sequence>
<evidence type="ECO:0000313" key="2">
    <source>
        <dbReference type="Proteomes" id="UP001165960"/>
    </source>
</evidence>
<protein>
    <submittedName>
        <fullName evidence="1">Uncharacterized protein</fullName>
    </submittedName>
</protein>
<comment type="caution">
    <text evidence="1">The sequence shown here is derived from an EMBL/GenBank/DDBJ whole genome shotgun (WGS) entry which is preliminary data.</text>
</comment>
<dbReference type="EMBL" id="QTSX02001457">
    <property type="protein sequence ID" value="KAJ9081807.1"/>
    <property type="molecule type" value="Genomic_DNA"/>
</dbReference>